<dbReference type="GO" id="GO:0003677">
    <property type="term" value="F:DNA binding"/>
    <property type="evidence" value="ECO:0007669"/>
    <property type="project" value="InterPro"/>
</dbReference>
<dbReference type="InterPro" id="IPR052546">
    <property type="entry name" value="Transposase_8_domain"/>
</dbReference>
<dbReference type="Gene3D" id="1.10.10.60">
    <property type="entry name" value="Homeodomain-like"/>
    <property type="match status" value="1"/>
</dbReference>
<accession>E5AVU0</accession>
<dbReference type="InterPro" id="IPR002514">
    <property type="entry name" value="Transposase_8"/>
</dbReference>
<proteinExistence type="predicted"/>
<reference key="1">
    <citation type="submission" date="2010-09" db="EMBL/GenBank/DDBJ databases">
        <title>Complete genome sequence of Burkholderia rhizoxinica, the endosymbiont of the phytopathogenic fungus Rhizopus microsporus.</title>
        <authorList>
            <person name="Lackner G."/>
            <person name="Moebius N."/>
            <person name="Partida-Martinez L.P."/>
            <person name="Hertweck C."/>
        </authorList>
    </citation>
    <scope>NUCLEOTIDE SEQUENCE</scope>
    <source>
        <strain>HKI 454</strain>
    </source>
</reference>
<evidence type="ECO:0000313" key="2">
    <source>
        <dbReference type="Proteomes" id="UP000007437"/>
    </source>
</evidence>
<dbReference type="HOGENOM" id="CLU_027402_34_1_4"/>
<dbReference type="SUPFAM" id="SSF46689">
    <property type="entry name" value="Homeodomain-like"/>
    <property type="match status" value="1"/>
</dbReference>
<dbReference type="GO" id="GO:0006313">
    <property type="term" value="P:DNA transposition"/>
    <property type="evidence" value="ECO:0007669"/>
    <property type="project" value="InterPro"/>
</dbReference>
<sequence length="90" mass="10289">MKKSRYTEEQITFALKQAELGTPAAEVCRKMGISDATFYNWRQKYGGLGPSELRRLKQLEEENTKLKRLVAELSLDKSMNRPGNRGGRLV</sequence>
<dbReference type="KEGG" id="brh:RBRH_00717"/>
<dbReference type="InterPro" id="IPR009057">
    <property type="entry name" value="Homeodomain-like_sf"/>
</dbReference>
<gene>
    <name evidence="1" type="ordered locus">RBRH_00717</name>
</gene>
<dbReference type="AlphaFoldDB" id="E5AVU0"/>
<reference evidence="1 2" key="2">
    <citation type="journal article" date="2011" name="J. Bacteriol.">
        <title>Complete genome sequence of Burkholderia rhizoxinica, an endosymbiont of Rhizopus microsporus.</title>
        <authorList>
            <person name="Lackner G."/>
            <person name="Moebius N."/>
            <person name="Partida-Martinez L."/>
            <person name="Hertweck C."/>
        </authorList>
    </citation>
    <scope>NUCLEOTIDE SEQUENCE [LARGE SCALE GENOMIC DNA]</scope>
    <source>
        <strain evidence="2">DSM 19002 / CIP 109453 / HKI 454</strain>
        <plasmid evidence="1 2">pBRH02</plasmid>
    </source>
</reference>
<dbReference type="PANTHER" id="PTHR33609">
    <property type="entry name" value="LOW CALCIUM RESPONSE LOCUS PROTEIN S"/>
    <property type="match status" value="1"/>
</dbReference>
<dbReference type="EMBL" id="FR687361">
    <property type="protein sequence ID" value="CBW77242.1"/>
    <property type="molecule type" value="Genomic_DNA"/>
</dbReference>
<evidence type="ECO:0000313" key="1">
    <source>
        <dbReference type="EMBL" id="CBW77242.1"/>
    </source>
</evidence>
<dbReference type="PANTHER" id="PTHR33609:SF1">
    <property type="entry name" value="TRANSPOSASE"/>
    <property type="match status" value="1"/>
</dbReference>
<geneLocation type="plasmid" evidence="1 2">
    <name>pBRH02</name>
</geneLocation>
<protein>
    <submittedName>
        <fullName evidence="1">Transposase</fullName>
    </submittedName>
</protein>
<dbReference type="Proteomes" id="UP000007437">
    <property type="component" value="Plasmid pBRH02"/>
</dbReference>
<name>E5AVU0_MYCRK</name>
<dbReference type="GO" id="GO:0004803">
    <property type="term" value="F:transposase activity"/>
    <property type="evidence" value="ECO:0007669"/>
    <property type="project" value="InterPro"/>
</dbReference>
<organism evidence="1 2">
    <name type="scientific">Mycetohabitans rhizoxinica (strain DSM 19002 / CIP 109453 / HKI 454)</name>
    <name type="common">Paraburkholderia rhizoxinica</name>
    <dbReference type="NCBI Taxonomy" id="882378"/>
    <lineage>
        <taxon>Bacteria</taxon>
        <taxon>Pseudomonadati</taxon>
        <taxon>Pseudomonadota</taxon>
        <taxon>Betaproteobacteria</taxon>
        <taxon>Burkholderiales</taxon>
        <taxon>Burkholderiaceae</taxon>
        <taxon>Mycetohabitans</taxon>
    </lineage>
</organism>
<keyword evidence="1" id="KW-0614">Plasmid</keyword>
<dbReference type="Pfam" id="PF01527">
    <property type="entry name" value="HTH_Tnp_1"/>
    <property type="match status" value="1"/>
</dbReference>